<name>A0ABV0NC82_9TELE</name>
<dbReference type="EMBL" id="JAHRIO010031903">
    <property type="protein sequence ID" value="MEQ2169006.1"/>
    <property type="molecule type" value="Genomic_DNA"/>
</dbReference>
<sequence>SSLTWLLWLMIVGIILLLGGTFFIKRKLTRNRSQHSPVIVQLEHQYFVSLRLQDPDPSSDTNQQRPEWTPEENSYSCVYDNDCVEEIRASMGLQQHKNKPVCNKESEIQPVANLKYEKGVYCMDD</sequence>
<gene>
    <name evidence="3" type="ORF">GOODEAATRI_020514</name>
</gene>
<accession>A0ABV0NC82</accession>
<comment type="caution">
    <text evidence="3">The sequence shown here is derived from an EMBL/GenBank/DDBJ whole genome shotgun (WGS) entry which is preliminary data.</text>
</comment>
<feature type="transmembrane region" description="Helical" evidence="2">
    <location>
        <begin position="6"/>
        <end position="24"/>
    </location>
</feature>
<evidence type="ECO:0000256" key="1">
    <source>
        <dbReference type="SAM" id="MobiDB-lite"/>
    </source>
</evidence>
<keyword evidence="4" id="KW-1185">Reference proteome</keyword>
<feature type="compositionally biased region" description="Polar residues" evidence="1">
    <location>
        <begin position="56"/>
        <end position="73"/>
    </location>
</feature>
<dbReference type="Proteomes" id="UP001476798">
    <property type="component" value="Unassembled WGS sequence"/>
</dbReference>
<keyword evidence="2" id="KW-0812">Transmembrane</keyword>
<keyword evidence="2" id="KW-1133">Transmembrane helix</keyword>
<evidence type="ECO:0000313" key="4">
    <source>
        <dbReference type="Proteomes" id="UP001476798"/>
    </source>
</evidence>
<reference evidence="3 4" key="1">
    <citation type="submission" date="2021-06" db="EMBL/GenBank/DDBJ databases">
        <authorList>
            <person name="Palmer J.M."/>
        </authorList>
    </citation>
    <scope>NUCLEOTIDE SEQUENCE [LARGE SCALE GENOMIC DNA]</scope>
    <source>
        <strain evidence="3 4">GA_2019</strain>
        <tissue evidence="3">Muscle</tissue>
    </source>
</reference>
<evidence type="ECO:0000313" key="3">
    <source>
        <dbReference type="EMBL" id="MEQ2169006.1"/>
    </source>
</evidence>
<keyword evidence="2" id="KW-0472">Membrane</keyword>
<protein>
    <submittedName>
        <fullName evidence="3">Uncharacterized protein</fullName>
    </submittedName>
</protein>
<proteinExistence type="predicted"/>
<feature type="region of interest" description="Disordered" evidence="1">
    <location>
        <begin position="52"/>
        <end position="73"/>
    </location>
</feature>
<organism evidence="3 4">
    <name type="scientific">Goodea atripinnis</name>
    <dbReference type="NCBI Taxonomy" id="208336"/>
    <lineage>
        <taxon>Eukaryota</taxon>
        <taxon>Metazoa</taxon>
        <taxon>Chordata</taxon>
        <taxon>Craniata</taxon>
        <taxon>Vertebrata</taxon>
        <taxon>Euteleostomi</taxon>
        <taxon>Actinopterygii</taxon>
        <taxon>Neopterygii</taxon>
        <taxon>Teleostei</taxon>
        <taxon>Neoteleostei</taxon>
        <taxon>Acanthomorphata</taxon>
        <taxon>Ovalentaria</taxon>
        <taxon>Atherinomorphae</taxon>
        <taxon>Cyprinodontiformes</taxon>
        <taxon>Goodeidae</taxon>
        <taxon>Goodea</taxon>
    </lineage>
</organism>
<feature type="non-terminal residue" evidence="3">
    <location>
        <position position="1"/>
    </location>
</feature>
<evidence type="ECO:0000256" key="2">
    <source>
        <dbReference type="SAM" id="Phobius"/>
    </source>
</evidence>